<dbReference type="EMBL" id="MEIA01000120">
    <property type="protein sequence ID" value="OJF14072.1"/>
    <property type="molecule type" value="Genomic_DNA"/>
</dbReference>
<dbReference type="SUPFAM" id="SSF89550">
    <property type="entry name" value="PHP domain-like"/>
    <property type="match status" value="1"/>
</dbReference>
<keyword evidence="1" id="KW-0732">Signal</keyword>
<feature type="chain" id="PRO_5039023813" description="Polymerase/histidinol phosphatase N-terminal domain-containing protein" evidence="1">
    <location>
        <begin position="40"/>
        <end position="501"/>
    </location>
</feature>
<evidence type="ECO:0000313" key="3">
    <source>
        <dbReference type="Proteomes" id="UP000182486"/>
    </source>
</evidence>
<dbReference type="Gene3D" id="3.20.20.140">
    <property type="entry name" value="Metal-dependent hydrolases"/>
    <property type="match status" value="1"/>
</dbReference>
<dbReference type="CDD" id="cd07432">
    <property type="entry name" value="PHP_HisPPase"/>
    <property type="match status" value="1"/>
</dbReference>
<dbReference type="PANTHER" id="PTHR42924">
    <property type="entry name" value="EXONUCLEASE"/>
    <property type="match status" value="1"/>
</dbReference>
<evidence type="ECO:0000313" key="2">
    <source>
        <dbReference type="EMBL" id="OJF14072.1"/>
    </source>
</evidence>
<keyword evidence="3" id="KW-1185">Reference proteome</keyword>
<dbReference type="RefSeq" id="WP_071805187.1">
    <property type="nucleotide sequence ID" value="NZ_MEIA01000120.1"/>
</dbReference>
<evidence type="ECO:0008006" key="4">
    <source>
        <dbReference type="Google" id="ProtNLM"/>
    </source>
</evidence>
<dbReference type="PROSITE" id="PS51318">
    <property type="entry name" value="TAT"/>
    <property type="match status" value="1"/>
</dbReference>
<dbReference type="InterPro" id="IPR016195">
    <property type="entry name" value="Pol/histidinol_Pase-like"/>
</dbReference>
<dbReference type="Proteomes" id="UP000182486">
    <property type="component" value="Unassembled WGS sequence"/>
</dbReference>
<dbReference type="PANTHER" id="PTHR42924:SF3">
    <property type="entry name" value="POLYMERASE_HISTIDINOL PHOSPHATASE N-TERMINAL DOMAIN-CONTAINING PROTEIN"/>
    <property type="match status" value="1"/>
</dbReference>
<dbReference type="GO" id="GO:0035312">
    <property type="term" value="F:5'-3' DNA exonuclease activity"/>
    <property type="evidence" value="ECO:0007669"/>
    <property type="project" value="TreeGrafter"/>
</dbReference>
<dbReference type="InterPro" id="IPR052018">
    <property type="entry name" value="PHP_domain"/>
</dbReference>
<accession>A0A1K0FMX1</accession>
<dbReference type="GO" id="GO:0004534">
    <property type="term" value="F:5'-3' RNA exonuclease activity"/>
    <property type="evidence" value="ECO:0007669"/>
    <property type="project" value="TreeGrafter"/>
</dbReference>
<organism evidence="2 3">
    <name type="scientific">Couchioplanes caeruleus subsp. caeruleus</name>
    <dbReference type="NCBI Taxonomy" id="56427"/>
    <lineage>
        <taxon>Bacteria</taxon>
        <taxon>Bacillati</taxon>
        <taxon>Actinomycetota</taxon>
        <taxon>Actinomycetes</taxon>
        <taxon>Micromonosporales</taxon>
        <taxon>Micromonosporaceae</taxon>
        <taxon>Couchioplanes</taxon>
    </lineage>
</organism>
<dbReference type="Pfam" id="PF13263">
    <property type="entry name" value="PHP_C"/>
    <property type="match status" value="1"/>
</dbReference>
<proteinExistence type="predicted"/>
<dbReference type="InterPro" id="IPR006311">
    <property type="entry name" value="TAT_signal"/>
</dbReference>
<dbReference type="AlphaFoldDB" id="A0A1K0FMX1"/>
<name>A0A1K0FMX1_9ACTN</name>
<gene>
    <name evidence="2" type="ORF">BG844_11770</name>
</gene>
<feature type="signal peptide" evidence="1">
    <location>
        <begin position="1"/>
        <end position="39"/>
    </location>
</feature>
<evidence type="ECO:0000256" key="1">
    <source>
        <dbReference type="SAM" id="SignalP"/>
    </source>
</evidence>
<reference evidence="2 3" key="1">
    <citation type="submission" date="2016-09" db="EMBL/GenBank/DDBJ databases">
        <title>Couchioplanes caeruleus draft genome sequence.</title>
        <authorList>
            <person name="Sheehan J."/>
            <person name="Caffrey P."/>
        </authorList>
    </citation>
    <scope>NUCLEOTIDE SEQUENCE [LARGE SCALE GENOMIC DNA]</scope>
    <source>
        <strain evidence="2 3">DSM 43634</strain>
    </source>
</reference>
<protein>
    <recommendedName>
        <fullName evidence="4">Polymerase/histidinol phosphatase N-terminal domain-containing protein</fullName>
    </recommendedName>
</protein>
<dbReference type="NCBIfam" id="NF038032">
    <property type="entry name" value="CehA_McbA_metalo"/>
    <property type="match status" value="1"/>
</dbReference>
<sequence>MAPERQVRRAAARREVLRLGGALAAGGLLAMATARSAAAGPAATPPVTTTFTGHSPPGFDQWEYVPFEVPAGVNRISVRRSYEPYVLVPGLLQNVLDIGIFGPAGWGPGAEDGFRGWSGGARDSFTLSASDATPGYLPGRIDPGRWAVALGPIVANPRGMDWQVDVTLEFGPEEPAFVPAPAPTRAAGRGAAWYRGDMHLHTVHSDGSGTQEQTAADARARGLDFFVSTEHNTRSANLTWGRYARDDLLIIGGEEVTTRHGHWLALGLPADRWVDWRYAPGDGLFAGYAASVRADGGLVVPAHPSSPGPGSTWEFGHEHVDGLEVWNGPWTIDDVNSVRIWDKLLRDGRRLAAFGNSDAHSPAAVAHPQTVVYAPELSRSAILAALRAGRSYLAGASAATLDLTAAAGERVAGPGQSLEVGDDTVEVTARVGGVPSSVVSLHTATGQVATGFVPASGAATLTWRTRGSSARYIRVEVQRPRPTPTTLTTMLLLSNPVWLHR</sequence>
<comment type="caution">
    <text evidence="2">The sequence shown here is derived from an EMBL/GenBank/DDBJ whole genome shotgun (WGS) entry which is preliminary data.</text>
</comment>